<gene>
    <name evidence="2" type="ORF">EJ04DRAFT_601533</name>
</gene>
<dbReference type="EMBL" id="ML996139">
    <property type="protein sequence ID" value="KAF2735096.1"/>
    <property type="molecule type" value="Genomic_DNA"/>
</dbReference>
<evidence type="ECO:0000256" key="1">
    <source>
        <dbReference type="SAM" id="Phobius"/>
    </source>
</evidence>
<sequence length="294" mass="32363">MYLLFNATSNTTGDAIQLDWVPTKEAPVDWTRTSSGPWPIIAAHNASSESHLGLNVTLCFATLSHFSPSEVKVKTWGLEDDHLDLTIAWNATTGSYLTRKIRGMPARFPSARHPTSEAYTRCNRSRVGLPSSTIRPRLVSRAIPRTRAKGWHRMKERSTVDTDSSIHLTHSTIFLDILRDTRNTALALQSMLTAITQTAYYDQLPLFDTSALATWSVSEKANTPVRWTGFTVVMALPVVHFVLVAAAIGLFLARAESSLLGDAWQAVTQAAAGVPAADAKARDVADGEMRRFLR</sequence>
<dbReference type="AlphaFoldDB" id="A0A9P4R245"/>
<dbReference type="OrthoDB" id="5428040at2759"/>
<evidence type="ECO:0000313" key="3">
    <source>
        <dbReference type="Proteomes" id="UP000799444"/>
    </source>
</evidence>
<organism evidence="2 3">
    <name type="scientific">Polyplosphaeria fusca</name>
    <dbReference type="NCBI Taxonomy" id="682080"/>
    <lineage>
        <taxon>Eukaryota</taxon>
        <taxon>Fungi</taxon>
        <taxon>Dikarya</taxon>
        <taxon>Ascomycota</taxon>
        <taxon>Pezizomycotina</taxon>
        <taxon>Dothideomycetes</taxon>
        <taxon>Pleosporomycetidae</taxon>
        <taxon>Pleosporales</taxon>
        <taxon>Tetraplosphaeriaceae</taxon>
        <taxon>Polyplosphaeria</taxon>
    </lineage>
</organism>
<protein>
    <submittedName>
        <fullName evidence="2">Uncharacterized protein</fullName>
    </submittedName>
</protein>
<evidence type="ECO:0000313" key="2">
    <source>
        <dbReference type="EMBL" id="KAF2735096.1"/>
    </source>
</evidence>
<accession>A0A9P4R245</accession>
<keyword evidence="1" id="KW-0472">Membrane</keyword>
<keyword evidence="1" id="KW-1133">Transmembrane helix</keyword>
<keyword evidence="1" id="KW-0812">Transmembrane</keyword>
<dbReference type="Proteomes" id="UP000799444">
    <property type="component" value="Unassembled WGS sequence"/>
</dbReference>
<proteinExistence type="predicted"/>
<keyword evidence="3" id="KW-1185">Reference proteome</keyword>
<name>A0A9P4R245_9PLEO</name>
<comment type="caution">
    <text evidence="2">The sequence shown here is derived from an EMBL/GenBank/DDBJ whole genome shotgun (WGS) entry which is preliminary data.</text>
</comment>
<reference evidence="2" key="1">
    <citation type="journal article" date="2020" name="Stud. Mycol.">
        <title>101 Dothideomycetes genomes: a test case for predicting lifestyles and emergence of pathogens.</title>
        <authorList>
            <person name="Haridas S."/>
            <person name="Albert R."/>
            <person name="Binder M."/>
            <person name="Bloem J."/>
            <person name="Labutti K."/>
            <person name="Salamov A."/>
            <person name="Andreopoulos B."/>
            <person name="Baker S."/>
            <person name="Barry K."/>
            <person name="Bills G."/>
            <person name="Bluhm B."/>
            <person name="Cannon C."/>
            <person name="Castanera R."/>
            <person name="Culley D."/>
            <person name="Daum C."/>
            <person name="Ezra D."/>
            <person name="Gonzalez J."/>
            <person name="Henrissat B."/>
            <person name="Kuo A."/>
            <person name="Liang C."/>
            <person name="Lipzen A."/>
            <person name="Lutzoni F."/>
            <person name="Magnuson J."/>
            <person name="Mondo S."/>
            <person name="Nolan M."/>
            <person name="Ohm R."/>
            <person name="Pangilinan J."/>
            <person name="Park H.-J."/>
            <person name="Ramirez L."/>
            <person name="Alfaro M."/>
            <person name="Sun H."/>
            <person name="Tritt A."/>
            <person name="Yoshinaga Y."/>
            <person name="Zwiers L.-H."/>
            <person name="Turgeon B."/>
            <person name="Goodwin S."/>
            <person name="Spatafora J."/>
            <person name="Crous P."/>
            <person name="Grigoriev I."/>
        </authorList>
    </citation>
    <scope>NUCLEOTIDE SEQUENCE</scope>
    <source>
        <strain evidence="2">CBS 125425</strain>
    </source>
</reference>
<feature type="transmembrane region" description="Helical" evidence="1">
    <location>
        <begin position="227"/>
        <end position="253"/>
    </location>
</feature>